<accession>A0AAV4VYM3</accession>
<keyword evidence="3" id="KW-1185">Reference proteome</keyword>
<reference evidence="2 3" key="1">
    <citation type="submission" date="2021-06" db="EMBL/GenBank/DDBJ databases">
        <title>Caerostris darwini draft genome.</title>
        <authorList>
            <person name="Kono N."/>
            <person name="Arakawa K."/>
        </authorList>
    </citation>
    <scope>NUCLEOTIDE SEQUENCE [LARGE SCALE GENOMIC DNA]</scope>
</reference>
<protein>
    <recommendedName>
        <fullName evidence="4">Secreted protein</fullName>
    </recommendedName>
</protein>
<evidence type="ECO:0000313" key="2">
    <source>
        <dbReference type="EMBL" id="GIY75073.1"/>
    </source>
</evidence>
<sequence>MPLSIGRSLFLCACMCVVLQLVDHVVHFHSGGMLFRELITVLLQPISGLNQFATDAATTWAEKKEIFLKVFQHFDRTGMKLVLERSLVLCSREVRN</sequence>
<evidence type="ECO:0000256" key="1">
    <source>
        <dbReference type="SAM" id="SignalP"/>
    </source>
</evidence>
<feature type="signal peptide" evidence="1">
    <location>
        <begin position="1"/>
        <end position="24"/>
    </location>
</feature>
<proteinExistence type="predicted"/>
<comment type="caution">
    <text evidence="2">The sequence shown here is derived from an EMBL/GenBank/DDBJ whole genome shotgun (WGS) entry which is preliminary data.</text>
</comment>
<dbReference type="AlphaFoldDB" id="A0AAV4VYM3"/>
<organism evidence="2 3">
    <name type="scientific">Caerostris darwini</name>
    <dbReference type="NCBI Taxonomy" id="1538125"/>
    <lineage>
        <taxon>Eukaryota</taxon>
        <taxon>Metazoa</taxon>
        <taxon>Ecdysozoa</taxon>
        <taxon>Arthropoda</taxon>
        <taxon>Chelicerata</taxon>
        <taxon>Arachnida</taxon>
        <taxon>Araneae</taxon>
        <taxon>Araneomorphae</taxon>
        <taxon>Entelegynae</taxon>
        <taxon>Araneoidea</taxon>
        <taxon>Araneidae</taxon>
        <taxon>Caerostris</taxon>
    </lineage>
</organism>
<evidence type="ECO:0008006" key="4">
    <source>
        <dbReference type="Google" id="ProtNLM"/>
    </source>
</evidence>
<name>A0AAV4VYM3_9ARAC</name>
<evidence type="ECO:0000313" key="3">
    <source>
        <dbReference type="Proteomes" id="UP001054837"/>
    </source>
</evidence>
<dbReference type="EMBL" id="BPLQ01013823">
    <property type="protein sequence ID" value="GIY75073.1"/>
    <property type="molecule type" value="Genomic_DNA"/>
</dbReference>
<dbReference type="Proteomes" id="UP001054837">
    <property type="component" value="Unassembled WGS sequence"/>
</dbReference>
<keyword evidence="1" id="KW-0732">Signal</keyword>
<gene>
    <name evidence="2" type="ORF">CDAR_184211</name>
</gene>
<feature type="chain" id="PRO_5043360541" description="Secreted protein" evidence="1">
    <location>
        <begin position="25"/>
        <end position="96"/>
    </location>
</feature>